<dbReference type="Proteomes" id="UP000509414">
    <property type="component" value="Chromosome"/>
</dbReference>
<dbReference type="InterPro" id="IPR050325">
    <property type="entry name" value="Prot/Nucl_acid_deglycase"/>
</dbReference>
<dbReference type="PANTHER" id="PTHR48094">
    <property type="entry name" value="PROTEIN/NUCLEIC ACID DEGLYCASE DJ-1-RELATED"/>
    <property type="match status" value="1"/>
</dbReference>
<accession>A0A7H9CHN3</accession>
<dbReference type="NCBIfam" id="TIGR01383">
    <property type="entry name" value="not_thiJ"/>
    <property type="match status" value="1"/>
</dbReference>
<dbReference type="PANTHER" id="PTHR48094:SF12">
    <property type="entry name" value="PARKINSON DISEASE PROTEIN 7 HOMOLOG"/>
    <property type="match status" value="1"/>
</dbReference>
<dbReference type="AlphaFoldDB" id="A0A7H9CHN3"/>
<proteinExistence type="predicted"/>
<dbReference type="Gene3D" id="3.40.50.880">
    <property type="match status" value="1"/>
</dbReference>
<dbReference type="InterPro" id="IPR006287">
    <property type="entry name" value="DJ-1"/>
</dbReference>
<organism evidence="2 3">
    <name type="scientific">Candidatus Campylobacter infans</name>
    <dbReference type="NCBI Taxonomy" id="2561898"/>
    <lineage>
        <taxon>Bacteria</taxon>
        <taxon>Pseudomonadati</taxon>
        <taxon>Campylobacterota</taxon>
        <taxon>Epsilonproteobacteria</taxon>
        <taxon>Campylobacterales</taxon>
        <taxon>Campylobacteraceae</taxon>
        <taxon>Campylobacter</taxon>
    </lineage>
</organism>
<reference evidence="2 3" key="1">
    <citation type="submission" date="2020-02" db="EMBL/GenBank/DDBJ databases">
        <title>Complete genome sequence of the novel Campylobacter species Candidatus Campylobacter infans.</title>
        <authorList>
            <person name="Duim B."/>
            <person name="Zomer A."/>
            <person name="van der Graaf L."/>
            <person name="Wagenaar J."/>
        </authorList>
    </citation>
    <scope>NUCLEOTIDE SEQUENCE [LARGE SCALE GENOMIC DNA]</scope>
    <source>
        <strain evidence="2 3">19S00001</strain>
    </source>
</reference>
<gene>
    <name evidence="2" type="ORF">CINF_1133</name>
</gene>
<dbReference type="SUPFAM" id="SSF52317">
    <property type="entry name" value="Class I glutamine amidotransferase-like"/>
    <property type="match status" value="1"/>
</dbReference>
<protein>
    <submittedName>
        <fullName evidence="2">DJ-1 family protein</fullName>
    </submittedName>
</protein>
<dbReference type="InterPro" id="IPR002818">
    <property type="entry name" value="DJ-1/PfpI"/>
</dbReference>
<name>A0A7H9CHN3_9BACT</name>
<evidence type="ECO:0000313" key="3">
    <source>
        <dbReference type="Proteomes" id="UP000509414"/>
    </source>
</evidence>
<dbReference type="CDD" id="cd03135">
    <property type="entry name" value="GATase1_DJ-1"/>
    <property type="match status" value="1"/>
</dbReference>
<dbReference type="Pfam" id="PF01965">
    <property type="entry name" value="DJ-1_PfpI"/>
    <property type="match status" value="1"/>
</dbReference>
<dbReference type="InterPro" id="IPR029062">
    <property type="entry name" value="Class_I_gatase-like"/>
</dbReference>
<dbReference type="EMBL" id="CP049075">
    <property type="protein sequence ID" value="QLI05623.1"/>
    <property type="molecule type" value="Genomic_DNA"/>
</dbReference>
<feature type="domain" description="DJ-1/PfpI" evidence="1">
    <location>
        <begin position="3"/>
        <end position="162"/>
    </location>
</feature>
<dbReference type="KEGG" id="cinf:CINF_1133"/>
<evidence type="ECO:0000259" key="1">
    <source>
        <dbReference type="Pfam" id="PF01965"/>
    </source>
</evidence>
<evidence type="ECO:0000313" key="2">
    <source>
        <dbReference type="EMBL" id="QLI05623.1"/>
    </source>
</evidence>
<keyword evidence="3" id="KW-1185">Reference proteome</keyword>
<sequence length="181" mass="18900">MANVAVILAQGFEEIEAISVIDVLRRGGVNVLALGLDGLEIKGAHGLSVMADGLFEKTDFGQIDMIILPGGLPGADNLAKNTRLKELLADFNAKGKKLGAICAAPMVLGRAGTISGAYTCYPGFESQVSQDAPSQDNVVTNMNITTSRGPATAMEFALACLSELTSKQNADEIAKGLLFNK</sequence>
<dbReference type="GO" id="GO:0005737">
    <property type="term" value="C:cytoplasm"/>
    <property type="evidence" value="ECO:0007669"/>
    <property type="project" value="TreeGrafter"/>
</dbReference>
<dbReference type="RefSeq" id="WP_179974822.1">
    <property type="nucleotide sequence ID" value="NZ_CP049075.1"/>
</dbReference>